<keyword evidence="3" id="KW-1133">Transmembrane helix</keyword>
<dbReference type="InterPro" id="IPR019734">
    <property type="entry name" value="TPR_rpt"/>
</dbReference>
<evidence type="ECO:0000259" key="5">
    <source>
        <dbReference type="Pfam" id="PF13435"/>
    </source>
</evidence>
<gene>
    <name evidence="6" type="ORF">DFO77_10799</name>
</gene>
<name>A0A368V6S0_9BACT</name>
<evidence type="ECO:0000313" key="6">
    <source>
        <dbReference type="EMBL" id="RCW36808.1"/>
    </source>
</evidence>
<feature type="transmembrane region" description="Helical" evidence="3">
    <location>
        <begin position="12"/>
        <end position="31"/>
    </location>
</feature>
<dbReference type="Pfam" id="PF13435">
    <property type="entry name" value="Cytochrome_C554"/>
    <property type="match status" value="1"/>
</dbReference>
<dbReference type="InterPro" id="IPR010177">
    <property type="entry name" value="Paired_CXXCH_1"/>
</dbReference>
<feature type="repeat" description="TPR" evidence="2">
    <location>
        <begin position="656"/>
        <end position="689"/>
    </location>
</feature>
<dbReference type="Pfam" id="PF14559">
    <property type="entry name" value="TPR_19"/>
    <property type="match status" value="1"/>
</dbReference>
<dbReference type="Proteomes" id="UP000252733">
    <property type="component" value="Unassembled WGS sequence"/>
</dbReference>
<keyword evidence="3" id="KW-0472">Membrane</keyword>
<evidence type="ECO:0000313" key="7">
    <source>
        <dbReference type="Proteomes" id="UP000252733"/>
    </source>
</evidence>
<dbReference type="Gene3D" id="1.25.40.10">
    <property type="entry name" value="Tetratricopeptide repeat domain"/>
    <property type="match status" value="1"/>
</dbReference>
<dbReference type="Pfam" id="PF09699">
    <property type="entry name" value="Paired_CXXCH_1"/>
    <property type="match status" value="1"/>
</dbReference>
<dbReference type="InterPro" id="IPR011990">
    <property type="entry name" value="TPR-like_helical_dom_sf"/>
</dbReference>
<accession>A0A368V6S0</accession>
<reference evidence="6 7" key="1">
    <citation type="submission" date="2018-07" db="EMBL/GenBank/DDBJ databases">
        <title>Freshwater and sediment microbial communities from various areas in North America, analyzing microbe dynamics in response to fracking.</title>
        <authorList>
            <person name="Lamendella R."/>
        </authorList>
    </citation>
    <scope>NUCLEOTIDE SEQUENCE [LARGE SCALE GENOMIC DNA]</scope>
    <source>
        <strain evidence="6 7">160A</strain>
    </source>
</reference>
<dbReference type="SUPFAM" id="SSF48371">
    <property type="entry name" value="ARM repeat"/>
    <property type="match status" value="1"/>
</dbReference>
<dbReference type="SMART" id="SM00028">
    <property type="entry name" value="TPR"/>
    <property type="match status" value="4"/>
</dbReference>
<evidence type="ECO:0000256" key="2">
    <source>
        <dbReference type="PROSITE-ProRule" id="PRU00339"/>
    </source>
</evidence>
<comment type="caution">
    <text evidence="6">The sequence shown here is derived from an EMBL/GenBank/DDBJ whole genome shotgun (WGS) entry which is preliminary data.</text>
</comment>
<keyword evidence="2" id="KW-0802">TPR repeat</keyword>
<feature type="domain" description="Doubled CXXCH motif" evidence="4">
    <location>
        <begin position="324"/>
        <end position="351"/>
    </location>
</feature>
<keyword evidence="1" id="KW-0732">Signal</keyword>
<dbReference type="Pfam" id="PF13374">
    <property type="entry name" value="TPR_10"/>
    <property type="match status" value="1"/>
</dbReference>
<keyword evidence="7" id="KW-1185">Reference proteome</keyword>
<proteinExistence type="predicted"/>
<dbReference type="PANTHER" id="PTHR35038:SF8">
    <property type="entry name" value="C-TYPE POLYHEME CYTOCHROME OMCC"/>
    <property type="match status" value="1"/>
</dbReference>
<evidence type="ECO:0000259" key="4">
    <source>
        <dbReference type="Pfam" id="PF09699"/>
    </source>
</evidence>
<dbReference type="InterPro" id="IPR023155">
    <property type="entry name" value="Cyt_c-552/4"/>
</dbReference>
<dbReference type="PROSITE" id="PS50005">
    <property type="entry name" value="TPR"/>
    <property type="match status" value="1"/>
</dbReference>
<protein>
    <submittedName>
        <fullName evidence="6">Tfp pilus assembly protein PilF</fullName>
    </submittedName>
</protein>
<organism evidence="6 7">
    <name type="scientific">Marinilabilia salmonicolor</name>
    <dbReference type="NCBI Taxonomy" id="989"/>
    <lineage>
        <taxon>Bacteria</taxon>
        <taxon>Pseudomonadati</taxon>
        <taxon>Bacteroidota</taxon>
        <taxon>Bacteroidia</taxon>
        <taxon>Marinilabiliales</taxon>
        <taxon>Marinilabiliaceae</taxon>
        <taxon>Marinilabilia</taxon>
    </lineage>
</organism>
<sequence length="772" mass="89392">MKLSSYKKNTRRLGVVIIFLIPAYLGIKLAVSTPDQISFQQKQRADFVGKESCKDCHLGEYNDWVGSHHDMAMDVANDSTVLGNFSDQTLEGQGKTHKMYKKEDRFFVYTDGEDGQMQEFEVKYVFGYTPLQQYLVEFDGGRLQTLPITWNTVDSVWYHMADSIYKEENIDHDNWLHWTNQAQNWNGMCAECHSTNLVKGYDHEADSYNTTWSEIDVSCEACHGPGSIHVEWANLPEYSREDFTNYGLEVITSGIDHVQYVDNCVRCHSRKSSLGDFDHSAASIYDHVIPDLPDEPSWHVDGQIKDEDYVYASFLQSKMYEREVQCNDCHNVHSGERLFDDNELCFQCHRSDIYDTYNHHHHKRAGESGEAVISESGVKFEVGSGTECVNCHMHGQYYMGVDYRNDHSFRIPRPDLSIENGTPNACNQCHADETNEWSERYITEWFGKRRRYHYAEAFADAKEGKPRAAIELKSIVENDLYPPNIRSLAIQDLGTYFPDSLEPLVDNYLTHMDPSFRLSAMRSIQQQTDENIERLLAGLTDATKAVRTESVQRLMQAGEDRIPGKYKDAYQKTLEEYKEVLFYNADFPTGKLNLANFYYNQNQLNQAEKYYKAALKQDGELVFIKLNLAYLYNRAGKNDQAEKLFREYIKDAPTDADALYSFALLLSETGKYEESLNTLLKVREMEPDRPRVNHNIAMMYDFMKNKKRAEEFLLNEIAVLDNLNSRLELLRFYLDNNYGQKALQFGKEILEDYPEATEVERVVEQLENTLSD</sequence>
<dbReference type="PANTHER" id="PTHR35038">
    <property type="entry name" value="DISSIMILATORY SULFITE REDUCTASE SIRA"/>
    <property type="match status" value="1"/>
</dbReference>
<evidence type="ECO:0000256" key="3">
    <source>
        <dbReference type="SAM" id="Phobius"/>
    </source>
</evidence>
<dbReference type="Gene3D" id="1.10.1130.10">
    <property type="entry name" value="Flavocytochrome C3, Chain A"/>
    <property type="match status" value="2"/>
</dbReference>
<dbReference type="SUPFAM" id="SSF48452">
    <property type="entry name" value="TPR-like"/>
    <property type="match status" value="1"/>
</dbReference>
<dbReference type="RefSeq" id="WP_181872056.1">
    <property type="nucleotide sequence ID" value="NZ_QPIZ01000007.1"/>
</dbReference>
<dbReference type="Gene3D" id="1.10.780.10">
    <property type="entry name" value="Hydroxylamine Oxidoreductase, Chain A, domain 1"/>
    <property type="match status" value="1"/>
</dbReference>
<dbReference type="InterPro" id="IPR051829">
    <property type="entry name" value="Multiheme_Cytochr_ET"/>
</dbReference>
<dbReference type="SUPFAM" id="SSF48695">
    <property type="entry name" value="Multiheme cytochromes"/>
    <property type="match status" value="1"/>
</dbReference>
<evidence type="ECO:0000256" key="1">
    <source>
        <dbReference type="ARBA" id="ARBA00022729"/>
    </source>
</evidence>
<dbReference type="EMBL" id="QPIZ01000007">
    <property type="protein sequence ID" value="RCW36808.1"/>
    <property type="molecule type" value="Genomic_DNA"/>
</dbReference>
<dbReference type="InterPro" id="IPR036280">
    <property type="entry name" value="Multihaem_cyt_sf"/>
</dbReference>
<feature type="domain" description="Cytochrome c-552/4" evidence="5">
    <location>
        <begin position="182"/>
        <end position="224"/>
    </location>
</feature>
<keyword evidence="3" id="KW-0812">Transmembrane</keyword>
<dbReference type="InterPro" id="IPR016024">
    <property type="entry name" value="ARM-type_fold"/>
</dbReference>
<dbReference type="AlphaFoldDB" id="A0A368V6S0"/>